<dbReference type="InterPro" id="IPR029018">
    <property type="entry name" value="Hex-like_dom2"/>
</dbReference>
<evidence type="ECO:0000256" key="6">
    <source>
        <dbReference type="PIRSR" id="PIRSR625705-1"/>
    </source>
</evidence>
<evidence type="ECO:0000256" key="3">
    <source>
        <dbReference type="ARBA" id="ARBA00012663"/>
    </source>
</evidence>
<dbReference type="Proteomes" id="UP000095651">
    <property type="component" value="Unassembled WGS sequence"/>
</dbReference>
<evidence type="ECO:0000256" key="5">
    <source>
        <dbReference type="ARBA" id="ARBA00023295"/>
    </source>
</evidence>
<evidence type="ECO:0000256" key="2">
    <source>
        <dbReference type="ARBA" id="ARBA00006285"/>
    </source>
</evidence>
<gene>
    <name evidence="9" type="ORF">ERS852407_01081</name>
</gene>
<keyword evidence="4 9" id="KW-0378">Hydrolase</keyword>
<evidence type="ECO:0000256" key="1">
    <source>
        <dbReference type="ARBA" id="ARBA00001231"/>
    </source>
</evidence>
<organism evidence="9 10">
    <name type="scientific">Hungatella hathewayi</name>
    <dbReference type="NCBI Taxonomy" id="154046"/>
    <lineage>
        <taxon>Bacteria</taxon>
        <taxon>Bacillati</taxon>
        <taxon>Bacillota</taxon>
        <taxon>Clostridia</taxon>
        <taxon>Lachnospirales</taxon>
        <taxon>Lachnospiraceae</taxon>
        <taxon>Hungatella</taxon>
    </lineage>
</organism>
<dbReference type="InterPro" id="IPR015883">
    <property type="entry name" value="Glyco_hydro_20_cat"/>
</dbReference>
<evidence type="ECO:0000256" key="4">
    <source>
        <dbReference type="ARBA" id="ARBA00022801"/>
    </source>
</evidence>
<dbReference type="InterPro" id="IPR015882">
    <property type="entry name" value="HEX_bac_N"/>
</dbReference>
<comment type="catalytic activity">
    <reaction evidence="1">
        <text>Hydrolysis of terminal non-reducing N-acetyl-D-hexosamine residues in N-acetyl-beta-D-hexosaminides.</text>
        <dbReference type="EC" id="3.2.1.52"/>
    </reaction>
</comment>
<protein>
    <recommendedName>
        <fullName evidence="3">beta-N-acetylhexosaminidase</fullName>
        <ecNumber evidence="3">3.2.1.52</ecNumber>
    </recommendedName>
</protein>
<dbReference type="SUPFAM" id="SSF51445">
    <property type="entry name" value="(Trans)glycosidases"/>
    <property type="match status" value="1"/>
</dbReference>
<dbReference type="Gene3D" id="3.20.20.80">
    <property type="entry name" value="Glycosidases"/>
    <property type="match status" value="1"/>
</dbReference>
<dbReference type="PRINTS" id="PR00738">
    <property type="entry name" value="GLHYDRLASE20"/>
</dbReference>
<dbReference type="PANTHER" id="PTHR22600">
    <property type="entry name" value="BETA-HEXOSAMINIDASE"/>
    <property type="match status" value="1"/>
</dbReference>
<dbReference type="Gene3D" id="3.30.379.10">
    <property type="entry name" value="Chitobiase/beta-hexosaminidase domain 2-like"/>
    <property type="match status" value="1"/>
</dbReference>
<dbReference type="GO" id="GO:0004563">
    <property type="term" value="F:beta-N-acetylhexosaminidase activity"/>
    <property type="evidence" value="ECO:0007669"/>
    <property type="project" value="UniProtKB-EC"/>
</dbReference>
<dbReference type="PANTHER" id="PTHR22600:SF57">
    <property type="entry name" value="BETA-N-ACETYLHEXOSAMINIDASE"/>
    <property type="match status" value="1"/>
</dbReference>
<evidence type="ECO:0000259" key="7">
    <source>
        <dbReference type="Pfam" id="PF00728"/>
    </source>
</evidence>
<accession>A0A173ZS87</accession>
<sequence length="642" mass="72565">MYRIFPSPKQCTFYHNTLSCTSYGSVTTAPEIEESCRAAGFDPAPLLASVFPGGFSPEGITLTAEYVSCAPEGFQLNIAPSSIRISCGDGAGFFYALGVLVQLAAQAGGTLPCAEIADEPVLSVRGIMLDIGRDKIPAMETLRRLIDLFASMRINHLQMYMEGFSFDYEDFHYLFTNETPMTPAEFRELSLYARAHFIDLVPNQNVLGHMEKWLEKPQFRSLAECEDGYIFENLFWRPPMTLDVRDSRSFELAETLLGTLMDASVSSYINVNMDEPFELGMGKNKEAAEKEGRLSLYFEYVEKLHDYCTSQGRKMLMWGDEILHHPDCVSRFPKDAVLLDWIYEGDAHFEDHAKLMQKTGLNYCLCPGTSSWGSLTGRSDNMAKNIRDAASCAIQYGGRGIITTDWGDLGHWQYLSASYPGFAYTAACSWTGPESDSDLTAWFCNRFIYESPAENAFQTAWDLGNYYHLEHAPLYNTTLAFAVMSSKYTFESIEEFDAKMERLLTLSANIARTNSIPPREPAIRIDFTAMKEYLDRVETEISDISLSCADAALIRAEMTNGLRMVRHGLHLYHTMTVLRDDPEAFSREMAVLFDDLDEILKIHYSLWTARNRSGGFQRSTAHMNHLLFFYKKMQKESGISAE</sequence>
<comment type="similarity">
    <text evidence="2">Belongs to the glycosyl hydrolase 20 family.</text>
</comment>
<dbReference type="Pfam" id="PF02838">
    <property type="entry name" value="Glyco_hydro_20b"/>
    <property type="match status" value="1"/>
</dbReference>
<dbReference type="EC" id="3.2.1.52" evidence="3"/>
<feature type="active site" description="Proton donor" evidence="6">
    <location>
        <position position="275"/>
    </location>
</feature>
<evidence type="ECO:0000313" key="9">
    <source>
        <dbReference type="EMBL" id="CUN78286.1"/>
    </source>
</evidence>
<dbReference type="GO" id="GO:0030203">
    <property type="term" value="P:glycosaminoglycan metabolic process"/>
    <property type="evidence" value="ECO:0007669"/>
    <property type="project" value="TreeGrafter"/>
</dbReference>
<feature type="domain" description="Beta-hexosaminidase bacterial type N-terminal" evidence="8">
    <location>
        <begin position="2"/>
        <end position="118"/>
    </location>
</feature>
<dbReference type="SUPFAM" id="SSF55545">
    <property type="entry name" value="beta-N-acetylhexosaminidase-like domain"/>
    <property type="match status" value="1"/>
</dbReference>
<dbReference type="InterPro" id="IPR025705">
    <property type="entry name" value="Beta_hexosaminidase_sua/sub"/>
</dbReference>
<dbReference type="Pfam" id="PF00728">
    <property type="entry name" value="Glyco_hydro_20"/>
    <property type="match status" value="1"/>
</dbReference>
<reference evidence="9 10" key="1">
    <citation type="submission" date="2015-09" db="EMBL/GenBank/DDBJ databases">
        <authorList>
            <consortium name="Pathogen Informatics"/>
        </authorList>
    </citation>
    <scope>NUCLEOTIDE SEQUENCE [LARGE SCALE GENOMIC DNA]</scope>
    <source>
        <strain evidence="9 10">2789STDY5608850</strain>
    </source>
</reference>
<dbReference type="InterPro" id="IPR017853">
    <property type="entry name" value="GH"/>
</dbReference>
<dbReference type="GO" id="GO:0016020">
    <property type="term" value="C:membrane"/>
    <property type="evidence" value="ECO:0007669"/>
    <property type="project" value="TreeGrafter"/>
</dbReference>
<dbReference type="RefSeq" id="WP_055653334.1">
    <property type="nucleotide sequence ID" value="NZ_CABIXC010000002.1"/>
</dbReference>
<dbReference type="AlphaFoldDB" id="A0A173ZS87"/>
<evidence type="ECO:0000259" key="8">
    <source>
        <dbReference type="Pfam" id="PF02838"/>
    </source>
</evidence>
<dbReference type="EMBL" id="CYZE01000002">
    <property type="protein sequence ID" value="CUN78286.1"/>
    <property type="molecule type" value="Genomic_DNA"/>
</dbReference>
<feature type="domain" description="Glycoside hydrolase family 20 catalytic" evidence="7">
    <location>
        <begin position="125"/>
        <end position="367"/>
    </location>
</feature>
<keyword evidence="5" id="KW-0326">Glycosidase</keyword>
<dbReference type="GO" id="GO:0005975">
    <property type="term" value="P:carbohydrate metabolic process"/>
    <property type="evidence" value="ECO:0007669"/>
    <property type="project" value="InterPro"/>
</dbReference>
<proteinExistence type="inferred from homology"/>
<evidence type="ECO:0000313" key="10">
    <source>
        <dbReference type="Proteomes" id="UP000095651"/>
    </source>
</evidence>
<name>A0A173ZS87_9FIRM</name>